<name>A0A3N4NI51_9FLAO</name>
<accession>A0A3N4NI51</accession>
<dbReference type="Proteomes" id="UP000270856">
    <property type="component" value="Unassembled WGS sequence"/>
</dbReference>
<evidence type="ECO:0000313" key="2">
    <source>
        <dbReference type="Proteomes" id="UP000270856"/>
    </source>
</evidence>
<protein>
    <submittedName>
        <fullName evidence="1">PIG-L family deacetylase</fullName>
    </submittedName>
</protein>
<evidence type="ECO:0000313" key="1">
    <source>
        <dbReference type="EMBL" id="RPD94368.1"/>
    </source>
</evidence>
<comment type="caution">
    <text evidence="1">The sequence shown here is derived from an EMBL/GenBank/DDBJ whole genome shotgun (WGS) entry which is preliminary data.</text>
</comment>
<organism evidence="1 2">
    <name type="scientific">Aureibaculum marinum</name>
    <dbReference type="NCBI Taxonomy" id="2487930"/>
    <lineage>
        <taxon>Bacteria</taxon>
        <taxon>Pseudomonadati</taxon>
        <taxon>Bacteroidota</taxon>
        <taxon>Flavobacteriia</taxon>
        <taxon>Flavobacteriales</taxon>
        <taxon>Flavobacteriaceae</taxon>
        <taxon>Aureibaculum</taxon>
    </lineage>
</organism>
<dbReference type="AlphaFoldDB" id="A0A3N4NI51"/>
<dbReference type="InterPro" id="IPR003737">
    <property type="entry name" value="GlcNAc_PI_deacetylase-related"/>
</dbReference>
<dbReference type="Gene3D" id="3.40.50.10320">
    <property type="entry name" value="LmbE-like"/>
    <property type="match status" value="1"/>
</dbReference>
<keyword evidence="2" id="KW-1185">Reference proteome</keyword>
<sequence>MKKIIFTFLALGLIALGIILFYAHKKRVSVYNYDTSRNYNYNFKGSNAEILNLKLTNNTLKIPITANDNISAFLKVDIKSTLIGKFFRPQINIHFNDKIISQQFEIGANKIRYLNVSEALNSKCSQIELETKNIKIVSDEVTLFLFKNDSLKGKRILILSPHPDDAEIAAYGLYASYPENTYVVTVTAGDAGEFKYDEIYQDSLTHYLQKGKIRTWNSLTVPMLGGVKSENIINLGYFNEALPTMYKNDTALIKTRFTKTYDISTFRKQNISKTIQHLNATSNWVSLINDFTFLLDSIKPDVIITPYPKLDSHLDHKFTSIALFEALKKLGVNKGKLLLYTNHLPESGSYPYGKTRTPITLPPNFESSLYFKNIYSFPLSKKLQQEKILALDAMNDLRLDTDYLKTKSAFIYALKIFKRNTVGPQIDYFRRSVRSNELFFEIPISDLYDTNKLKIISDDILSK</sequence>
<dbReference type="RefSeq" id="WP_123898680.1">
    <property type="nucleotide sequence ID" value="NZ_RPFJ01000018.1"/>
</dbReference>
<dbReference type="SUPFAM" id="SSF102588">
    <property type="entry name" value="LmbE-like"/>
    <property type="match status" value="1"/>
</dbReference>
<dbReference type="Pfam" id="PF02585">
    <property type="entry name" value="PIG-L"/>
    <property type="match status" value="1"/>
</dbReference>
<reference evidence="1 2" key="1">
    <citation type="submission" date="2018-11" db="EMBL/GenBank/DDBJ databases">
        <title>Aureibaculum marinum gen. nov., sp. nov., a member of the family Flavobacteriaceae isolated from the Bohai Sea.</title>
        <authorList>
            <person name="Ji X."/>
        </authorList>
    </citation>
    <scope>NUCLEOTIDE SEQUENCE [LARGE SCALE GENOMIC DNA]</scope>
    <source>
        <strain evidence="1 2">BH-SD17</strain>
    </source>
</reference>
<dbReference type="EMBL" id="RPFJ01000018">
    <property type="protein sequence ID" value="RPD94368.1"/>
    <property type="molecule type" value="Genomic_DNA"/>
</dbReference>
<dbReference type="OrthoDB" id="9815144at2"/>
<gene>
    <name evidence="1" type="ORF">EGM88_12375</name>
</gene>
<dbReference type="InterPro" id="IPR024078">
    <property type="entry name" value="LmbE-like_dom_sf"/>
</dbReference>
<proteinExistence type="predicted"/>